<dbReference type="InterPro" id="IPR031100">
    <property type="entry name" value="LOG_fam"/>
</dbReference>
<dbReference type="GO" id="GO:0005829">
    <property type="term" value="C:cytosol"/>
    <property type="evidence" value="ECO:0007669"/>
    <property type="project" value="TreeGrafter"/>
</dbReference>
<dbReference type="STRING" id="360105.CCV52592_1441"/>
<dbReference type="GO" id="GO:0008714">
    <property type="term" value="F:AMP nucleosidase activity"/>
    <property type="evidence" value="ECO:0007669"/>
    <property type="project" value="UniProtKB-EC"/>
</dbReference>
<dbReference type="InterPro" id="IPR052341">
    <property type="entry name" value="LOG_family_nucleotidases"/>
</dbReference>
<reference evidence="3" key="1">
    <citation type="submission" date="2016-07" db="EMBL/GenBank/DDBJ databases">
        <title>Comparative genomics of the Campylobacter concisus group.</title>
        <authorList>
            <person name="Miller W.G."/>
            <person name="Yee E."/>
            <person name="Chapman M.H."/>
            <person name="Huynh S."/>
            <person name="Bono J.L."/>
            <person name="On S.L.W."/>
            <person name="StLeger J."/>
            <person name="Foster G."/>
            <person name="Parker C.T."/>
        </authorList>
    </citation>
    <scope>NUCLEOTIDE SEQUENCE</scope>
    <source>
        <strain evidence="3">525.92</strain>
    </source>
</reference>
<comment type="similarity">
    <text evidence="2">Belongs to the LOG family.</text>
</comment>
<dbReference type="EMBL" id="CP000767">
    <property type="protein sequence ID" value="EAT99996.1"/>
    <property type="molecule type" value="Genomic_DNA"/>
</dbReference>
<dbReference type="GO" id="GO:0009691">
    <property type="term" value="P:cytokinin biosynthetic process"/>
    <property type="evidence" value="ECO:0007669"/>
    <property type="project" value="UniProtKB-UniRule"/>
</dbReference>
<accession>A7GZX5</accession>
<dbReference type="Proteomes" id="UP000006380">
    <property type="component" value="Chromosome"/>
</dbReference>
<gene>
    <name evidence="3" type="ORF">CCV52592_1441</name>
</gene>
<dbReference type="PANTHER" id="PTHR43393">
    <property type="entry name" value="CYTOKININ RIBOSIDE 5'-MONOPHOSPHATE PHOSPHORIBOHYDROLASE"/>
    <property type="match status" value="1"/>
</dbReference>
<keyword evidence="2" id="KW-0203">Cytokinin biosynthesis</keyword>
<dbReference type="RefSeq" id="WP_009649281.1">
    <property type="nucleotide sequence ID" value="NC_009715.2"/>
</dbReference>
<dbReference type="OrthoDB" id="9801098at2"/>
<organism evidence="3 4">
    <name type="scientific">Campylobacter curvus (strain 525.92)</name>
    <dbReference type="NCBI Taxonomy" id="360105"/>
    <lineage>
        <taxon>Bacteria</taxon>
        <taxon>Pseudomonadati</taxon>
        <taxon>Campylobacterota</taxon>
        <taxon>Epsilonproteobacteria</taxon>
        <taxon>Campylobacterales</taxon>
        <taxon>Campylobacteraceae</taxon>
        <taxon>Campylobacter</taxon>
    </lineage>
</organism>
<evidence type="ECO:0000256" key="2">
    <source>
        <dbReference type="RuleBase" id="RU363015"/>
    </source>
</evidence>
<dbReference type="Gene3D" id="3.40.50.450">
    <property type="match status" value="1"/>
</dbReference>
<dbReference type="HOGENOM" id="CLU_058336_0_5_7"/>
<dbReference type="Pfam" id="PF03641">
    <property type="entry name" value="Lysine_decarbox"/>
    <property type="match status" value="1"/>
</dbReference>
<keyword evidence="2" id="KW-0378">Hydrolase</keyword>
<evidence type="ECO:0000256" key="1">
    <source>
        <dbReference type="ARBA" id="ARBA00000274"/>
    </source>
</evidence>
<evidence type="ECO:0000313" key="3">
    <source>
        <dbReference type="EMBL" id="EAT99996.1"/>
    </source>
</evidence>
<dbReference type="SUPFAM" id="SSF102405">
    <property type="entry name" value="MCP/YpsA-like"/>
    <property type="match status" value="1"/>
</dbReference>
<dbReference type="AlphaFoldDB" id="A7GZX5"/>
<sequence length="197" mass="21839">MSSDLIDDLLKFQSILNYKNKNVTFFGSARFDDDNAYCKMAHDLAFRLGELGFAVLTGGGDGIMRAANKGAFESGKSPSIGLNVRLPFEQATNPYVTAKYLFSNLNPRKFALTDSSVAFVVFPGGFGTLDELFEILVLAQIGSKKVKIYLVGTKFWQGLDEFIKTTLVTQKTISQKDVDLYKITDDIELIVSEILHI</sequence>
<dbReference type="KEGG" id="ccv:CCV52592_1441"/>
<dbReference type="EC" id="3.2.2.n1" evidence="2"/>
<protein>
    <recommendedName>
        <fullName evidence="2">Cytokinin riboside 5'-monophosphate phosphoribohydrolase</fullName>
        <ecNumber evidence="2">3.2.2.n1</ecNumber>
    </recommendedName>
</protein>
<dbReference type="PANTHER" id="PTHR43393:SF3">
    <property type="entry name" value="LYSINE DECARBOXYLASE-LIKE PROTEIN"/>
    <property type="match status" value="1"/>
</dbReference>
<evidence type="ECO:0000313" key="4">
    <source>
        <dbReference type="Proteomes" id="UP000006380"/>
    </source>
</evidence>
<dbReference type="NCBIfam" id="TIGR00730">
    <property type="entry name" value="Rossman fold protein, TIGR00730 family"/>
    <property type="match status" value="1"/>
</dbReference>
<keyword evidence="4" id="KW-1185">Reference proteome</keyword>
<proteinExistence type="inferred from homology"/>
<dbReference type="InterPro" id="IPR005269">
    <property type="entry name" value="LOG"/>
</dbReference>
<name>A7GZX5_CAMC5</name>
<comment type="catalytic activity">
    <reaction evidence="1">
        <text>AMP + H2O = D-ribose 5-phosphate + adenine</text>
        <dbReference type="Rhea" id="RHEA:20129"/>
        <dbReference type="ChEBI" id="CHEBI:15377"/>
        <dbReference type="ChEBI" id="CHEBI:16708"/>
        <dbReference type="ChEBI" id="CHEBI:78346"/>
        <dbReference type="ChEBI" id="CHEBI:456215"/>
        <dbReference type="EC" id="3.2.2.4"/>
    </reaction>
</comment>